<keyword evidence="3" id="KW-1185">Reference proteome</keyword>
<evidence type="ECO:0000256" key="1">
    <source>
        <dbReference type="SAM" id="Phobius"/>
    </source>
</evidence>
<feature type="transmembrane region" description="Helical" evidence="1">
    <location>
        <begin position="205"/>
        <end position="222"/>
    </location>
</feature>
<dbReference type="EMBL" id="JAUSZI010000002">
    <property type="protein sequence ID" value="MDQ1027451.1"/>
    <property type="molecule type" value="Genomic_DNA"/>
</dbReference>
<proteinExistence type="predicted"/>
<accession>A0ABU0SV74</accession>
<feature type="transmembrane region" description="Helical" evidence="1">
    <location>
        <begin position="178"/>
        <end position="198"/>
    </location>
</feature>
<gene>
    <name evidence="2" type="ORF">QF035_005033</name>
</gene>
<keyword evidence="1" id="KW-1133">Transmembrane helix</keyword>
<dbReference type="Proteomes" id="UP001230328">
    <property type="component" value="Unassembled WGS sequence"/>
</dbReference>
<feature type="transmembrane region" description="Helical" evidence="1">
    <location>
        <begin position="93"/>
        <end position="111"/>
    </location>
</feature>
<protein>
    <recommendedName>
        <fullName evidence="4">ABC transporter permease</fullName>
    </recommendedName>
</protein>
<organism evidence="2 3">
    <name type="scientific">Streptomyces umbrinus</name>
    <dbReference type="NCBI Taxonomy" id="67370"/>
    <lineage>
        <taxon>Bacteria</taxon>
        <taxon>Bacillati</taxon>
        <taxon>Actinomycetota</taxon>
        <taxon>Actinomycetes</taxon>
        <taxon>Kitasatosporales</taxon>
        <taxon>Streptomycetaceae</taxon>
        <taxon>Streptomyces</taxon>
        <taxon>Streptomyces phaeochromogenes group</taxon>
    </lineage>
</organism>
<feature type="transmembrane region" description="Helical" evidence="1">
    <location>
        <begin position="34"/>
        <end position="52"/>
    </location>
</feature>
<reference evidence="2 3" key="1">
    <citation type="submission" date="2023-07" db="EMBL/GenBank/DDBJ databases">
        <title>Comparative genomics of wheat-associated soil bacteria to identify genetic determinants of phenazine resistance.</title>
        <authorList>
            <person name="Mouncey N."/>
        </authorList>
    </citation>
    <scope>NUCLEOTIDE SEQUENCE [LARGE SCALE GENOMIC DNA]</scope>
    <source>
        <strain evidence="2 3">V2I4</strain>
    </source>
</reference>
<sequence length="294" mass="31399">MSAFAMKGTAETPGVPPGGPVRGLPWAVLRLHRAALVVWGALMLAAVGMLVWEVEITADSVRDRIAACGRTGGLCRIQNLTDYSSTIGWASTLVYYSFFAVAAFAAGALIGRELENGTAQLAWTQSVSPTRWLATKLAVPAVLLVAGGTVFVFVFRWAWAANRDLMGDDWTFNDVFAARGPALVAYGLCGLGVGALAGVVLRRSLPALGVACGVMYLVNHNLEKYREDLWPAATPAPGKGVEMSEDVWQIGDGSGRFHPQSHYWPMHLVETGIVLGVAVLATGAAFWVLRRRTG</sequence>
<name>A0ABU0SV74_9ACTN</name>
<comment type="caution">
    <text evidence="2">The sequence shown here is derived from an EMBL/GenBank/DDBJ whole genome shotgun (WGS) entry which is preliminary data.</text>
</comment>
<dbReference type="RefSeq" id="WP_307522806.1">
    <property type="nucleotide sequence ID" value="NZ_JAUSZI010000002.1"/>
</dbReference>
<keyword evidence="1" id="KW-0472">Membrane</keyword>
<evidence type="ECO:0008006" key="4">
    <source>
        <dbReference type="Google" id="ProtNLM"/>
    </source>
</evidence>
<feature type="transmembrane region" description="Helical" evidence="1">
    <location>
        <begin position="132"/>
        <end position="158"/>
    </location>
</feature>
<feature type="transmembrane region" description="Helical" evidence="1">
    <location>
        <begin position="268"/>
        <end position="289"/>
    </location>
</feature>
<evidence type="ECO:0000313" key="2">
    <source>
        <dbReference type="EMBL" id="MDQ1027451.1"/>
    </source>
</evidence>
<keyword evidence="1" id="KW-0812">Transmembrane</keyword>
<evidence type="ECO:0000313" key="3">
    <source>
        <dbReference type="Proteomes" id="UP001230328"/>
    </source>
</evidence>